<dbReference type="Proteomes" id="UP000183832">
    <property type="component" value="Unassembled WGS sequence"/>
</dbReference>
<evidence type="ECO:0000259" key="16">
    <source>
        <dbReference type="Pfam" id="PF24061"/>
    </source>
</evidence>
<keyword evidence="12" id="KW-0407">Ion channel</keyword>
<keyword evidence="10" id="KW-0325">Glycoprotein</keyword>
<feature type="domain" description="Ionotropic glutamate receptor C-terminal" evidence="14">
    <location>
        <begin position="264"/>
        <end position="510"/>
    </location>
</feature>
<gene>
    <name evidence="17" type="ORF">CLUMA_CG000997</name>
</gene>
<keyword evidence="6 13" id="KW-1133">Transmembrane helix</keyword>
<dbReference type="STRING" id="568069.A0A1J1HGP8"/>
<dbReference type="PANTHER" id="PTHR42643">
    <property type="entry name" value="IONOTROPIC RECEPTOR 20A-RELATED"/>
    <property type="match status" value="1"/>
</dbReference>
<evidence type="ECO:0000256" key="8">
    <source>
        <dbReference type="ARBA" id="ARBA00023136"/>
    </source>
</evidence>
<dbReference type="AlphaFoldDB" id="A0A1J1HGP8"/>
<keyword evidence="9" id="KW-0675">Receptor</keyword>
<evidence type="ECO:0000256" key="11">
    <source>
        <dbReference type="ARBA" id="ARBA00023286"/>
    </source>
</evidence>
<feature type="transmembrane region" description="Helical" evidence="13">
    <location>
        <begin position="262"/>
        <end position="282"/>
    </location>
</feature>
<evidence type="ECO:0000256" key="6">
    <source>
        <dbReference type="ARBA" id="ARBA00022989"/>
    </source>
</evidence>
<feature type="transmembrane region" description="Helical" evidence="13">
    <location>
        <begin position="325"/>
        <end position="349"/>
    </location>
</feature>
<protein>
    <submittedName>
        <fullName evidence="17">CLUMA_CG000997, isoform A</fullName>
    </submittedName>
</protein>
<dbReference type="Pfam" id="PF24061">
    <property type="entry name" value="LBD_receptor"/>
    <property type="match status" value="1"/>
</dbReference>
<keyword evidence="4" id="KW-1003">Cell membrane</keyword>
<dbReference type="Pfam" id="PF00060">
    <property type="entry name" value="Lig_chan"/>
    <property type="match status" value="1"/>
</dbReference>
<dbReference type="GO" id="GO:0050906">
    <property type="term" value="P:detection of stimulus involved in sensory perception"/>
    <property type="evidence" value="ECO:0007669"/>
    <property type="project" value="UniProtKB-ARBA"/>
</dbReference>
<evidence type="ECO:0000256" key="5">
    <source>
        <dbReference type="ARBA" id="ARBA00022692"/>
    </source>
</evidence>
<dbReference type="GO" id="GO:0015276">
    <property type="term" value="F:ligand-gated monoatomic ion channel activity"/>
    <property type="evidence" value="ECO:0007669"/>
    <property type="project" value="InterPro"/>
</dbReference>
<evidence type="ECO:0000259" key="15">
    <source>
        <dbReference type="Pfam" id="PF10613"/>
    </source>
</evidence>
<dbReference type="EMBL" id="CVRI01000004">
    <property type="protein sequence ID" value="CRK87192.1"/>
    <property type="molecule type" value="Genomic_DNA"/>
</dbReference>
<dbReference type="PANTHER" id="PTHR42643:SF37">
    <property type="entry name" value="IONOTROPIC RECEPTOR 11A-RELATED"/>
    <property type="match status" value="1"/>
</dbReference>
<keyword evidence="3" id="KW-0813">Transport</keyword>
<dbReference type="Gene3D" id="3.40.190.10">
    <property type="entry name" value="Periplasmic binding protein-like II"/>
    <property type="match status" value="1"/>
</dbReference>
<keyword evidence="7" id="KW-0406">Ion transport</keyword>
<evidence type="ECO:0000256" key="1">
    <source>
        <dbReference type="ARBA" id="ARBA00004651"/>
    </source>
</evidence>
<accession>A0A1J1HGP8</accession>
<dbReference type="Gene3D" id="1.10.287.70">
    <property type="match status" value="1"/>
</dbReference>
<evidence type="ECO:0000259" key="14">
    <source>
        <dbReference type="Pfam" id="PF00060"/>
    </source>
</evidence>
<reference evidence="17 18" key="1">
    <citation type="submission" date="2015-04" db="EMBL/GenBank/DDBJ databases">
        <authorList>
            <person name="Syromyatnikov M.Y."/>
            <person name="Popov V.N."/>
        </authorList>
    </citation>
    <scope>NUCLEOTIDE SEQUENCE [LARGE SCALE GENOMIC DNA]</scope>
</reference>
<dbReference type="InterPro" id="IPR001320">
    <property type="entry name" value="Iontro_rcpt_C"/>
</dbReference>
<feature type="domain" description="Putative ionotropic receptor ligand binding" evidence="16">
    <location>
        <begin position="26"/>
        <end position="136"/>
    </location>
</feature>
<keyword evidence="11" id="KW-1071">Ligand-gated ion channel</keyword>
<dbReference type="Pfam" id="PF10613">
    <property type="entry name" value="Lig_chan-Glu_bd"/>
    <property type="match status" value="1"/>
</dbReference>
<dbReference type="InterPro" id="IPR019594">
    <property type="entry name" value="Glu/Gly-bd"/>
</dbReference>
<evidence type="ECO:0000256" key="10">
    <source>
        <dbReference type="ARBA" id="ARBA00023180"/>
    </source>
</evidence>
<dbReference type="InterPro" id="IPR056198">
    <property type="entry name" value="LBD_receptor"/>
</dbReference>
<evidence type="ECO:0000313" key="18">
    <source>
        <dbReference type="Proteomes" id="UP000183832"/>
    </source>
</evidence>
<evidence type="ECO:0000313" key="17">
    <source>
        <dbReference type="EMBL" id="CRK87192.1"/>
    </source>
</evidence>
<feature type="transmembrane region" description="Helical" evidence="13">
    <location>
        <begin position="499"/>
        <end position="519"/>
    </location>
</feature>
<evidence type="ECO:0000256" key="4">
    <source>
        <dbReference type="ARBA" id="ARBA00022475"/>
    </source>
</evidence>
<organism evidence="17 18">
    <name type="scientific">Clunio marinus</name>
    <dbReference type="NCBI Taxonomy" id="568069"/>
    <lineage>
        <taxon>Eukaryota</taxon>
        <taxon>Metazoa</taxon>
        <taxon>Ecdysozoa</taxon>
        <taxon>Arthropoda</taxon>
        <taxon>Hexapoda</taxon>
        <taxon>Insecta</taxon>
        <taxon>Pterygota</taxon>
        <taxon>Neoptera</taxon>
        <taxon>Endopterygota</taxon>
        <taxon>Diptera</taxon>
        <taxon>Nematocera</taxon>
        <taxon>Chironomoidea</taxon>
        <taxon>Chironomidae</taxon>
        <taxon>Clunio</taxon>
    </lineage>
</organism>
<evidence type="ECO:0000256" key="9">
    <source>
        <dbReference type="ARBA" id="ARBA00023170"/>
    </source>
</evidence>
<dbReference type="GO" id="GO:0005886">
    <property type="term" value="C:plasma membrane"/>
    <property type="evidence" value="ECO:0007669"/>
    <property type="project" value="UniProtKB-SubCell"/>
</dbReference>
<dbReference type="OrthoDB" id="8050636at2759"/>
<comment type="similarity">
    <text evidence="2">Belongs to the glutamate-gated ion channel (TC 1.A.10.1) family.</text>
</comment>
<evidence type="ECO:0000256" key="13">
    <source>
        <dbReference type="SAM" id="Phobius"/>
    </source>
</evidence>
<name>A0A1J1HGP8_9DIPT</name>
<keyword evidence="5 13" id="KW-0812">Transmembrane</keyword>
<sequence>MPNVLLNFTRPTVSISLASEALNVKVYCGIFFLEKENSINKIILSDKVHRSGYYVIILEIKNRKSLKNIFKVFWKNFFFNINVLGKEKVLQNISLFTFLPFNGAICGDVSPVIINEFNENYNDWSTNEYFPKKLKNLNQCPIRIGSHSNPPAVIDRNESSVNTYGGNMIDFVRMLSSVLNFKIDFHLYSVGAGAFANGTATGLMEKAYSNDVDLIIGLLSLQQIRMEYLSETRAFYHDDIILVVPPPPLIPSIRKLFMPLDFYCWVALLLILLISSIILTILKILPKSYHNLVIGENIKNQYLNILEVLFGESQKKLPVKNFPRFILMSFMVFCLIMRTCYTGSLFNILKNDISSKKIKSIEELNQMDYKFIIYDTLAARLNDKKFMKREVISYSKVEEYCRMTLDPSFKGAVFGYHSTISYQNLLNRKEYSVNILQEPLVSNQIVSYFTKNFYMVNEFNEKISQFKASGLINFWISKYFNEDGEIDQDMASSITLKHFSGIFTIYIYGLICSLIAFIIELISKRTKQRRQVTVRRSRFLY</sequence>
<evidence type="ECO:0000256" key="2">
    <source>
        <dbReference type="ARBA" id="ARBA00008685"/>
    </source>
</evidence>
<evidence type="ECO:0000256" key="12">
    <source>
        <dbReference type="ARBA" id="ARBA00023303"/>
    </source>
</evidence>
<keyword evidence="18" id="KW-1185">Reference proteome</keyword>
<evidence type="ECO:0000256" key="7">
    <source>
        <dbReference type="ARBA" id="ARBA00023065"/>
    </source>
</evidence>
<keyword evidence="8 13" id="KW-0472">Membrane</keyword>
<dbReference type="InterPro" id="IPR052192">
    <property type="entry name" value="Insect_Ionotropic_Sensory_Rcpt"/>
</dbReference>
<feature type="domain" description="Ionotropic glutamate receptor L-glutamate and glycine-binding" evidence="15">
    <location>
        <begin position="147"/>
        <end position="244"/>
    </location>
</feature>
<evidence type="ECO:0000256" key="3">
    <source>
        <dbReference type="ARBA" id="ARBA00022448"/>
    </source>
</evidence>
<comment type="subcellular location">
    <subcellularLocation>
        <location evidence="1">Cell membrane</location>
        <topology evidence="1">Multi-pass membrane protein</topology>
    </subcellularLocation>
</comment>
<proteinExistence type="inferred from homology"/>
<dbReference type="SUPFAM" id="SSF53850">
    <property type="entry name" value="Periplasmic binding protein-like II"/>
    <property type="match status" value="1"/>
</dbReference>